<evidence type="ECO:0000313" key="4">
    <source>
        <dbReference type="Proteomes" id="UP001549097"/>
    </source>
</evidence>
<feature type="chain" id="PRO_5046357297" description="Copper amine oxidase-like N-terminal domain-containing protein" evidence="1">
    <location>
        <begin position="29"/>
        <end position="93"/>
    </location>
</feature>
<reference evidence="3 4" key="1">
    <citation type="submission" date="2024-06" db="EMBL/GenBank/DDBJ databases">
        <title>Genomic Encyclopedia of Type Strains, Phase IV (KMG-IV): sequencing the most valuable type-strain genomes for metagenomic binning, comparative biology and taxonomic classification.</title>
        <authorList>
            <person name="Goeker M."/>
        </authorList>
    </citation>
    <scope>NUCLEOTIDE SEQUENCE [LARGE SCALE GENOMIC DNA]</scope>
    <source>
        <strain evidence="3 4">DSM 100124</strain>
    </source>
</reference>
<gene>
    <name evidence="3" type="ORF">ABID52_000543</name>
</gene>
<sequence>MIRLKKCLAMIFAFVLIATMIHPTKTNAATSKSIKVYMDGGKLHFQTSPIIKNNRTFVEMRPIFETAGIKLYWDQNTQTVTGKKEVTTIKLQI</sequence>
<feature type="signal peptide" evidence="1">
    <location>
        <begin position="1"/>
        <end position="28"/>
    </location>
</feature>
<dbReference type="Proteomes" id="UP001549097">
    <property type="component" value="Unassembled WGS sequence"/>
</dbReference>
<dbReference type="InterPro" id="IPR012854">
    <property type="entry name" value="Cu_amine_oxidase-like_N"/>
</dbReference>
<comment type="caution">
    <text evidence="3">The sequence shown here is derived from an EMBL/GenBank/DDBJ whole genome shotgun (WGS) entry which is preliminary data.</text>
</comment>
<accession>A0ABV2LHJ8</accession>
<evidence type="ECO:0000259" key="2">
    <source>
        <dbReference type="Pfam" id="PF07833"/>
    </source>
</evidence>
<evidence type="ECO:0000256" key="1">
    <source>
        <dbReference type="SAM" id="SignalP"/>
    </source>
</evidence>
<dbReference type="Pfam" id="PF07833">
    <property type="entry name" value="Cu_amine_oxidN1"/>
    <property type="match status" value="1"/>
</dbReference>
<keyword evidence="1" id="KW-0732">Signal</keyword>
<dbReference type="SUPFAM" id="SSF55383">
    <property type="entry name" value="Copper amine oxidase, domain N"/>
    <property type="match status" value="1"/>
</dbReference>
<protein>
    <recommendedName>
        <fullName evidence="2">Copper amine oxidase-like N-terminal domain-containing protein</fullName>
    </recommendedName>
</protein>
<keyword evidence="4" id="KW-1185">Reference proteome</keyword>
<feature type="domain" description="Copper amine oxidase-like N-terminal" evidence="2">
    <location>
        <begin position="38"/>
        <end position="93"/>
    </location>
</feature>
<name>A0ABV2LHJ8_9BACL</name>
<dbReference type="EMBL" id="JBEPMP010000001">
    <property type="protein sequence ID" value="MET3726962.1"/>
    <property type="molecule type" value="Genomic_DNA"/>
</dbReference>
<organism evidence="3 4">
    <name type="scientific">Fictibacillus halophilus</name>
    <dbReference type="NCBI Taxonomy" id="1610490"/>
    <lineage>
        <taxon>Bacteria</taxon>
        <taxon>Bacillati</taxon>
        <taxon>Bacillota</taxon>
        <taxon>Bacilli</taxon>
        <taxon>Bacillales</taxon>
        <taxon>Fictibacillaceae</taxon>
        <taxon>Fictibacillus</taxon>
    </lineage>
</organism>
<evidence type="ECO:0000313" key="3">
    <source>
        <dbReference type="EMBL" id="MET3726962.1"/>
    </source>
</evidence>
<proteinExistence type="predicted"/>
<dbReference type="Gene3D" id="3.30.457.10">
    <property type="entry name" value="Copper amine oxidase-like, N-terminal domain"/>
    <property type="match status" value="1"/>
</dbReference>
<dbReference type="InterPro" id="IPR036582">
    <property type="entry name" value="Mao_N_sf"/>
</dbReference>